<dbReference type="OrthoDB" id="691673at2759"/>
<accession>A0A803LQX6</accession>
<dbReference type="RefSeq" id="XP_021735979.1">
    <property type="nucleotide sequence ID" value="XM_021880287.1"/>
</dbReference>
<evidence type="ECO:0000313" key="5">
    <source>
        <dbReference type="Proteomes" id="UP000596660"/>
    </source>
</evidence>
<dbReference type="GeneID" id="110702562"/>
<dbReference type="PANTHER" id="PTHR43795:SF85">
    <property type="entry name" value="AMINOTRANSFERASE ACS10-RELATED"/>
    <property type="match status" value="1"/>
</dbReference>
<dbReference type="InterPro" id="IPR015424">
    <property type="entry name" value="PyrdxlP-dep_Trfase"/>
</dbReference>
<dbReference type="OMA" id="WIDLSKC"/>
<dbReference type="GO" id="GO:0030170">
    <property type="term" value="F:pyridoxal phosphate binding"/>
    <property type="evidence" value="ECO:0007669"/>
    <property type="project" value="InterPro"/>
</dbReference>
<dbReference type="InterPro" id="IPR050478">
    <property type="entry name" value="Ethylene_sulfur-biosynth"/>
</dbReference>
<dbReference type="Gene3D" id="3.90.1150.10">
    <property type="entry name" value="Aspartate Aminotransferase, domain 1"/>
    <property type="match status" value="1"/>
</dbReference>
<dbReference type="GO" id="GO:0004069">
    <property type="term" value="F:L-aspartate:2-oxoglutarate aminotransferase activity"/>
    <property type="evidence" value="ECO:0007669"/>
    <property type="project" value="TreeGrafter"/>
</dbReference>
<dbReference type="InterPro" id="IPR004839">
    <property type="entry name" value="Aminotransferase_I/II_large"/>
</dbReference>
<name>A0A803LQX6_CHEQI</name>
<dbReference type="InterPro" id="IPR015422">
    <property type="entry name" value="PyrdxlP-dep_Trfase_small"/>
</dbReference>
<dbReference type="CDD" id="cd00609">
    <property type="entry name" value="AAT_like"/>
    <property type="match status" value="1"/>
</dbReference>
<evidence type="ECO:0000256" key="1">
    <source>
        <dbReference type="ARBA" id="ARBA00022898"/>
    </source>
</evidence>
<sequence>MTLFSAADEPTGKPKPAGKSAGSGGGTEMRIIVPLQGVAQGRGGLFFGSVIPCALFYFLQLYLRRNRSDNKDTTSDDNDNSSPSPEIVPPAPGLERSLSRSLLSPRSPAGPAHLSSRAVKSVNSSPYLVGLSRVDDDPFDRLGNPDGIFQLGLPENHVCVDLVREWMVKNGKNSILSSTRNEYCGGAEEMSISGTATYQPFDGIMELKMAVAGFMSEITERRVHFKPSQIVLTAGAASAIEILCFCLADPGNAFLVPSPYYPGFDRDIKWRTGVEIIPVPCRSADNFNPSITALDRAFHQAKKRGMKVRGVIISNPSNSVGNLLGREALYNLIDFATEKNIHIISNEIFVGSTHGGEEFISMAEMIESEDLERNRVHVVYNLSEDLSLNSFRAGVIYSFNHNLLAAATKMVRFSPLSSIIQRLLFSMLSDTRFIQTLIQTNRERLQRLCMKFVSGLKELGIESTKSSGGFCCWVDMSGLIRSYSEKGELELWDKLLNVAKINIIPGSSCHCIEPGWFQCCFATLGEKDIPVVMGRIRRIMETCKSRS</sequence>
<dbReference type="InterPro" id="IPR015421">
    <property type="entry name" value="PyrdxlP-dep_Trfase_major"/>
</dbReference>
<dbReference type="SMR" id="A0A803LQX6"/>
<feature type="region of interest" description="Disordered" evidence="2">
    <location>
        <begin position="1"/>
        <end position="26"/>
    </location>
</feature>
<dbReference type="Proteomes" id="UP000596660">
    <property type="component" value="Unplaced"/>
</dbReference>
<organism evidence="4 5">
    <name type="scientific">Chenopodium quinoa</name>
    <name type="common">Quinoa</name>
    <dbReference type="NCBI Taxonomy" id="63459"/>
    <lineage>
        <taxon>Eukaryota</taxon>
        <taxon>Viridiplantae</taxon>
        <taxon>Streptophyta</taxon>
        <taxon>Embryophyta</taxon>
        <taxon>Tracheophyta</taxon>
        <taxon>Spermatophyta</taxon>
        <taxon>Magnoliopsida</taxon>
        <taxon>eudicotyledons</taxon>
        <taxon>Gunneridae</taxon>
        <taxon>Pentapetalae</taxon>
        <taxon>Caryophyllales</taxon>
        <taxon>Chenopodiaceae</taxon>
        <taxon>Chenopodioideae</taxon>
        <taxon>Atripliceae</taxon>
        <taxon>Chenopodium</taxon>
    </lineage>
</organism>
<dbReference type="EnsemblPlants" id="AUR62017355-RA">
    <property type="protein sequence ID" value="AUR62017355-RA:cds"/>
    <property type="gene ID" value="AUR62017355"/>
</dbReference>
<evidence type="ECO:0000313" key="4">
    <source>
        <dbReference type="EnsemblPlants" id="AUR62017355-RA:cds"/>
    </source>
</evidence>
<reference evidence="4" key="1">
    <citation type="journal article" date="2017" name="Nature">
        <title>The genome of Chenopodium quinoa.</title>
        <authorList>
            <person name="Jarvis D.E."/>
            <person name="Ho Y.S."/>
            <person name="Lightfoot D.J."/>
            <person name="Schmoeckel S.M."/>
            <person name="Li B."/>
            <person name="Borm T.J.A."/>
            <person name="Ohyanagi H."/>
            <person name="Mineta K."/>
            <person name="Michell C.T."/>
            <person name="Saber N."/>
            <person name="Kharbatia N.M."/>
            <person name="Rupper R.R."/>
            <person name="Sharp A.R."/>
            <person name="Dally N."/>
            <person name="Boughton B.A."/>
            <person name="Woo Y.H."/>
            <person name="Gao G."/>
            <person name="Schijlen E.G.W.M."/>
            <person name="Guo X."/>
            <person name="Momin A.A."/>
            <person name="Negrao S."/>
            <person name="Al-Babili S."/>
            <person name="Gehring C."/>
            <person name="Roessner U."/>
            <person name="Jung C."/>
            <person name="Murphy K."/>
            <person name="Arold S.T."/>
            <person name="Gojobori T."/>
            <person name="van der Linden C.G."/>
            <person name="van Loo E.N."/>
            <person name="Jellen E.N."/>
            <person name="Maughan P.J."/>
            <person name="Tester M."/>
        </authorList>
    </citation>
    <scope>NUCLEOTIDE SEQUENCE [LARGE SCALE GENOMIC DNA]</scope>
    <source>
        <strain evidence="4">cv. PI 614886</strain>
    </source>
</reference>
<dbReference type="Gramene" id="AUR62017355-RA">
    <property type="protein sequence ID" value="AUR62017355-RA:cds"/>
    <property type="gene ID" value="AUR62017355"/>
</dbReference>
<dbReference type="SUPFAM" id="SSF53383">
    <property type="entry name" value="PLP-dependent transferases"/>
    <property type="match status" value="1"/>
</dbReference>
<feature type="region of interest" description="Disordered" evidence="2">
    <location>
        <begin position="70"/>
        <end position="117"/>
    </location>
</feature>
<dbReference type="GO" id="GO:0008793">
    <property type="term" value="F:aromatic-amino-acid transaminase activity"/>
    <property type="evidence" value="ECO:0007669"/>
    <property type="project" value="TreeGrafter"/>
</dbReference>
<dbReference type="PRINTS" id="PR00753">
    <property type="entry name" value="ACCSYNTHASE"/>
</dbReference>
<dbReference type="GO" id="GO:0006520">
    <property type="term" value="P:amino acid metabolic process"/>
    <property type="evidence" value="ECO:0007669"/>
    <property type="project" value="TreeGrafter"/>
</dbReference>
<evidence type="ECO:0000256" key="2">
    <source>
        <dbReference type="SAM" id="MobiDB-lite"/>
    </source>
</evidence>
<dbReference type="Gene3D" id="3.40.640.10">
    <property type="entry name" value="Type I PLP-dependent aspartate aminotransferase-like (Major domain)"/>
    <property type="match status" value="1"/>
</dbReference>
<dbReference type="PANTHER" id="PTHR43795">
    <property type="entry name" value="BIFUNCTIONAL ASPARTATE AMINOTRANSFERASE AND GLUTAMATE/ASPARTATE-PREPHENATE AMINOTRANSFERASE-RELATED"/>
    <property type="match status" value="1"/>
</dbReference>
<reference evidence="4" key="2">
    <citation type="submission" date="2021-03" db="UniProtKB">
        <authorList>
            <consortium name="EnsemblPlants"/>
        </authorList>
    </citation>
    <scope>IDENTIFICATION</scope>
</reference>
<evidence type="ECO:0000259" key="3">
    <source>
        <dbReference type="Pfam" id="PF00155"/>
    </source>
</evidence>
<dbReference type="Pfam" id="PF00155">
    <property type="entry name" value="Aminotran_1_2"/>
    <property type="match status" value="1"/>
</dbReference>
<protein>
    <recommendedName>
        <fullName evidence="3">Aminotransferase class I/classII large domain-containing protein</fullName>
    </recommendedName>
</protein>
<gene>
    <name evidence="4" type="primary">LOC110702562</name>
</gene>
<proteinExistence type="predicted"/>
<feature type="domain" description="Aminotransferase class I/classII large" evidence="3">
    <location>
        <begin position="189"/>
        <end position="536"/>
    </location>
</feature>
<keyword evidence="5" id="KW-1185">Reference proteome</keyword>
<keyword evidence="1" id="KW-0663">Pyridoxal phosphate</keyword>
<dbReference type="KEGG" id="cqi:110702562"/>
<dbReference type="AlphaFoldDB" id="A0A803LQX6"/>